<dbReference type="GO" id="GO:0000930">
    <property type="term" value="C:gamma-tubulin complex"/>
    <property type="evidence" value="ECO:0007669"/>
    <property type="project" value="InterPro"/>
</dbReference>
<dbReference type="CDD" id="cd02188">
    <property type="entry name" value="gamma_tubulin"/>
    <property type="match status" value="1"/>
</dbReference>
<feature type="region of interest" description="Disordered" evidence="10">
    <location>
        <begin position="1"/>
        <end position="22"/>
    </location>
</feature>
<keyword evidence="7 9" id="KW-0342">GTP-binding</keyword>
<dbReference type="InterPro" id="IPR000217">
    <property type="entry name" value="Tubulin"/>
</dbReference>
<dbReference type="OrthoDB" id="10249382at2759"/>
<keyword evidence="6 9" id="KW-0547">Nucleotide-binding</keyword>
<reference evidence="12" key="1">
    <citation type="submission" date="2020-10" db="EMBL/GenBank/DDBJ databases">
        <authorList>
            <person name="Palmer J.M."/>
        </authorList>
    </citation>
    <scope>NUCLEOTIDE SEQUENCE</scope>
    <source>
        <strain evidence="12">UCD 2041</strain>
    </source>
</reference>
<dbReference type="SUPFAM" id="SSF55307">
    <property type="entry name" value="Tubulin C-terminal domain-like"/>
    <property type="match status" value="1"/>
</dbReference>
<feature type="region of interest" description="Disordered" evidence="10">
    <location>
        <begin position="421"/>
        <end position="488"/>
    </location>
</feature>
<evidence type="ECO:0000313" key="13">
    <source>
        <dbReference type="Proteomes" id="UP000663131"/>
    </source>
</evidence>
<dbReference type="Gene3D" id="3.30.1330.20">
    <property type="entry name" value="Tubulin/FtsZ, C-terminal domain"/>
    <property type="match status" value="1"/>
</dbReference>
<dbReference type="PROSITE" id="PS00227">
    <property type="entry name" value="TUBULIN"/>
    <property type="match status" value="1"/>
</dbReference>
<comment type="subcellular location">
    <subcellularLocation>
        <location evidence="1">Cytoplasm</location>
        <location evidence="1">Cytoskeleton</location>
        <location evidence="1">Microtubule organizing center</location>
    </subcellularLocation>
</comment>
<dbReference type="AlphaFoldDB" id="A0A871R2P1"/>
<dbReference type="InterPro" id="IPR008280">
    <property type="entry name" value="Tub_FtsZ_C"/>
</dbReference>
<dbReference type="InterPro" id="IPR037103">
    <property type="entry name" value="Tubulin/FtsZ-like_C"/>
</dbReference>
<dbReference type="InterPro" id="IPR002454">
    <property type="entry name" value="Gamma_tubulin"/>
</dbReference>
<dbReference type="GO" id="GO:0031122">
    <property type="term" value="P:cytoplasmic microtubule organization"/>
    <property type="evidence" value="ECO:0007669"/>
    <property type="project" value="InterPro"/>
</dbReference>
<dbReference type="GO" id="GO:0007020">
    <property type="term" value="P:microtubule nucleation"/>
    <property type="evidence" value="ECO:0007669"/>
    <property type="project" value="InterPro"/>
</dbReference>
<dbReference type="KEGG" id="bbrx:BRETT_003645"/>
<reference evidence="12" key="2">
    <citation type="journal article" name="BMC Genomics">
        <title>New genome assemblies reveal patterns of domestication and adaptation across Brettanomyces (Dekkera) species.</title>
        <authorList>
            <person name="Roach M.J."/>
            <person name="Borneman A.R."/>
        </authorList>
    </citation>
    <scope>NUCLEOTIDE SEQUENCE</scope>
    <source>
        <strain evidence="12">UCD 2041</strain>
    </source>
</reference>
<sequence length="488" mass="53736">MPISQDEGEYRNDRPGVFFSQGSTGRYTPRAILIDLEPRVINSIRNKTNDSLFDPKNCYVSSEGGGAANRWAEGYMNAVHNKEEVLDMINRQLDGCDNCEGFQLLHSVAGGTGSGFGSFLLEELSDNFPKKLVQTYSVFGASEVVVQPYNTVLTLKRLIEQTDANIIVDNQSLMSIASKSLQLLSPSFKDANKLISTVMSAATNTLRFPGYSYNNLTSILSTLVPTPDLHFLVPSYTPFLPDDLSRAVAKKIRSSTAYDVILEVLDKKLRMCSNSTNAGTNISVFDIILGQRNTIASQAESIQRALMKAKDRINFAPWSSSAIHVAFGSKPGVDAGKSSVQEDSMSGLMLANSTSVVPLLVKIANQYDQLMRRSAFLNKYVNSDYDTEIGDIMAEFSDSREVLQEQMDEYSRSETIEYIQESGDEDIEENAKDDSTANNKIPSESEKQAPITNDPDTSNVSNHSNTEDANENVADETGQGEKEDVDMQ</sequence>
<dbReference type="RefSeq" id="XP_041135989.1">
    <property type="nucleotide sequence ID" value="XM_041282150.1"/>
</dbReference>
<accession>A0A871R2P1</accession>
<proteinExistence type="inferred from homology"/>
<dbReference type="Gene3D" id="1.10.287.600">
    <property type="entry name" value="Helix hairpin bin"/>
    <property type="match status" value="1"/>
</dbReference>
<comment type="similarity">
    <text evidence="2 9">Belongs to the tubulin family.</text>
</comment>
<keyword evidence="5 9" id="KW-0493">Microtubule</keyword>
<dbReference type="PRINTS" id="PR01164">
    <property type="entry name" value="GAMMATUBULIN"/>
</dbReference>
<dbReference type="InterPro" id="IPR023123">
    <property type="entry name" value="Tubulin_C"/>
</dbReference>
<evidence type="ECO:0000256" key="10">
    <source>
        <dbReference type="SAM" id="MobiDB-lite"/>
    </source>
</evidence>
<dbReference type="SUPFAM" id="SSF52490">
    <property type="entry name" value="Tubulin nucleotide-binding domain-like"/>
    <property type="match status" value="1"/>
</dbReference>
<evidence type="ECO:0000256" key="5">
    <source>
        <dbReference type="ARBA" id="ARBA00022701"/>
    </source>
</evidence>
<dbReference type="Pfam" id="PF03953">
    <property type="entry name" value="Tubulin_C"/>
    <property type="match status" value="1"/>
</dbReference>
<dbReference type="GO" id="GO:0005874">
    <property type="term" value="C:microtubule"/>
    <property type="evidence" value="ECO:0007669"/>
    <property type="project" value="UniProtKB-KW"/>
</dbReference>
<feature type="domain" description="Tubulin/FtsZ GTPase" evidence="11">
    <location>
        <begin position="15"/>
        <end position="210"/>
    </location>
</feature>
<organism evidence="12 13">
    <name type="scientific">Dekkera bruxellensis</name>
    <name type="common">Brettanomyces custersii</name>
    <dbReference type="NCBI Taxonomy" id="5007"/>
    <lineage>
        <taxon>Eukaryota</taxon>
        <taxon>Fungi</taxon>
        <taxon>Dikarya</taxon>
        <taxon>Ascomycota</taxon>
        <taxon>Saccharomycotina</taxon>
        <taxon>Pichiomycetes</taxon>
        <taxon>Pichiales</taxon>
        <taxon>Pichiaceae</taxon>
        <taxon>Brettanomyces</taxon>
    </lineage>
</organism>
<dbReference type="InterPro" id="IPR036525">
    <property type="entry name" value="Tubulin/FtsZ_GTPase_sf"/>
</dbReference>
<dbReference type="InterPro" id="IPR018316">
    <property type="entry name" value="Tubulin/FtsZ_2-layer-sand-dom"/>
</dbReference>
<dbReference type="Pfam" id="PF00091">
    <property type="entry name" value="Tubulin"/>
    <property type="match status" value="1"/>
</dbReference>
<dbReference type="InterPro" id="IPR003008">
    <property type="entry name" value="Tubulin_FtsZ_GTPase"/>
</dbReference>
<protein>
    <recommendedName>
        <fullName evidence="3 9">Tubulin gamma chain</fullName>
    </recommendedName>
</protein>
<name>A0A871R2P1_DEKBR</name>
<comment type="function">
    <text evidence="9">Tubulin is the major constituent of microtubules, protein filaments consisting of alpha- and beta-tubulin heterodimers. Gamma-tubulin is a key component of the gamma-tubulin ring complex (gTuRC) which mediates microtubule nucleation. The gTuRC regulates the minus-end nucleation of alpha-beta tubulin heterodimers that grow into microtubule protafilaments, a critical step in centrosome duplication and spindle formation.</text>
</comment>
<evidence type="ECO:0000256" key="1">
    <source>
        <dbReference type="ARBA" id="ARBA00004267"/>
    </source>
</evidence>
<dbReference type="GeneID" id="64575568"/>
<dbReference type="SMART" id="SM00864">
    <property type="entry name" value="Tubulin"/>
    <property type="match status" value="1"/>
</dbReference>
<dbReference type="PANTHER" id="PTHR11588">
    <property type="entry name" value="TUBULIN"/>
    <property type="match status" value="1"/>
</dbReference>
<dbReference type="Gene3D" id="3.40.50.1440">
    <property type="entry name" value="Tubulin/FtsZ, GTPase domain"/>
    <property type="match status" value="1"/>
</dbReference>
<dbReference type="Proteomes" id="UP000663131">
    <property type="component" value="Chromosome 6"/>
</dbReference>
<evidence type="ECO:0000259" key="11">
    <source>
        <dbReference type="SMART" id="SM00864"/>
    </source>
</evidence>
<evidence type="ECO:0000256" key="2">
    <source>
        <dbReference type="ARBA" id="ARBA00009636"/>
    </source>
</evidence>
<dbReference type="GO" id="GO:0005525">
    <property type="term" value="F:GTP binding"/>
    <property type="evidence" value="ECO:0007669"/>
    <property type="project" value="UniProtKB-UniRule"/>
</dbReference>
<gene>
    <name evidence="12" type="ORF">BRETT_003645</name>
</gene>
<keyword evidence="8" id="KW-0206">Cytoskeleton</keyword>
<evidence type="ECO:0000256" key="7">
    <source>
        <dbReference type="ARBA" id="ARBA00023134"/>
    </source>
</evidence>
<feature type="compositionally biased region" description="Polar residues" evidence="10">
    <location>
        <begin position="450"/>
        <end position="464"/>
    </location>
</feature>
<evidence type="ECO:0000256" key="3">
    <source>
        <dbReference type="ARBA" id="ARBA00018848"/>
    </source>
</evidence>
<keyword evidence="4" id="KW-0963">Cytoplasm</keyword>
<dbReference type="InterPro" id="IPR017975">
    <property type="entry name" value="Tubulin_CS"/>
</dbReference>
<dbReference type="EMBL" id="CP063134">
    <property type="protein sequence ID" value="QOU19496.1"/>
    <property type="molecule type" value="Genomic_DNA"/>
</dbReference>
<evidence type="ECO:0000256" key="4">
    <source>
        <dbReference type="ARBA" id="ARBA00022490"/>
    </source>
</evidence>
<evidence type="ECO:0000256" key="6">
    <source>
        <dbReference type="ARBA" id="ARBA00022741"/>
    </source>
</evidence>
<evidence type="ECO:0000256" key="8">
    <source>
        <dbReference type="ARBA" id="ARBA00023212"/>
    </source>
</evidence>
<evidence type="ECO:0000256" key="9">
    <source>
        <dbReference type="RuleBase" id="RU000352"/>
    </source>
</evidence>
<dbReference type="PRINTS" id="PR01161">
    <property type="entry name" value="TUBULIN"/>
</dbReference>
<evidence type="ECO:0000313" key="12">
    <source>
        <dbReference type="EMBL" id="QOU19496.1"/>
    </source>
</evidence>